<sequence length="978" mass="103612">MVLRQVLVTSMWLWQMLSAASSHPQIETSAPATIITNAPTSPVTQFNQGVLPGTGLPDSTDSAPVRSGINFPLGLLNFAAATATEDVSPTTTSNPTLATPLPFIPHRFGITDIPAISDPSIPLIGVPLHSTSSQGSQLVNRFGIPDVPAISDPSIPLTDIPLRSTSSQGSQLFNFVPVVMRPFTENSLPLLSPNITNTLDTNYDYLDVLVVANPATLEKNFNLFNVSPNFFDFDYILDEILNTTEAPISPNTHSNNIVDGVLNNTNSKVIPNTFASDIPNSISTPSQSDVFQMLKKLLDAMNNGPSLNTVLDPVTNIGVPLPDNKGVPLLAEQGIPFSTNENDPFSNKQGVALPDNKGVPFPKNNNDPFSNKQGVALPDNEGIPLPKNKNDPFSNNQGVAFPDNEGVPFPKNTNDRFSNKQGVALPDNEGVPFPKNVIDPFSNKQGVPLSDNEGVPFPVQQDVSLGGLSTPLPTISPIVPSIPPVGGNEILGVPIPNSALSIANPGVPLPSEIPNSNSGVPIPEIVDLGAPSSVRTLPDIPILPNLGVYEEVITQMFDSRLQNSSGPTIIIIGQPQAEGTTSTPKTETTGVPTKESQKVNKVGAPFVEFSNANFDGSSQLATPSIGPTFDRPFVEFPNTNFAGLSQLATPSIGPTFDRPVVEFPNANFAGSSQLATPSIGPTFGRTIDIPVVNTYNSYPTLHHSLPVSSPSYGSPVLHEPSYRLHEHSHYHGSPYRQYRIRVRRPSKKKAKGWDWNYYSKAIKGWFKKDDKKKSDKIIIIRQQPHYSPYPSSDTYGIQHPYPSSDSYGIPHSYPSSDSYGIPYSYHSSGLYQNHHSSPTSGSYGIQNSYSPSGSYGIQDSYKSPIYSLGQLSGSAVLSGSAALSGRSVLSSSPVLGNPTLNSPVGFGSPLGFNSPLGSIPFAGRLGIPVDSLEDLTDSLEITEGRGSSRGQGDGSSAGSGGNGGIGGGGSGNSGGIGG</sequence>
<feature type="non-terminal residue" evidence="3">
    <location>
        <position position="978"/>
    </location>
</feature>
<evidence type="ECO:0000256" key="2">
    <source>
        <dbReference type="SAM" id="SignalP"/>
    </source>
</evidence>
<organism evidence="3 4">
    <name type="scientific">Meganyctiphanes norvegica</name>
    <name type="common">Northern krill</name>
    <name type="synonym">Thysanopoda norvegica</name>
    <dbReference type="NCBI Taxonomy" id="48144"/>
    <lineage>
        <taxon>Eukaryota</taxon>
        <taxon>Metazoa</taxon>
        <taxon>Ecdysozoa</taxon>
        <taxon>Arthropoda</taxon>
        <taxon>Crustacea</taxon>
        <taxon>Multicrustacea</taxon>
        <taxon>Malacostraca</taxon>
        <taxon>Eumalacostraca</taxon>
        <taxon>Eucarida</taxon>
        <taxon>Euphausiacea</taxon>
        <taxon>Euphausiidae</taxon>
        <taxon>Meganyctiphanes</taxon>
    </lineage>
</organism>
<comment type="caution">
    <text evidence="3">The sequence shown here is derived from an EMBL/GenBank/DDBJ whole genome shotgun (WGS) entry which is preliminary data.</text>
</comment>
<protein>
    <submittedName>
        <fullName evidence="3">Uncharacterized protein</fullName>
    </submittedName>
</protein>
<keyword evidence="2" id="KW-0732">Signal</keyword>
<feature type="region of interest" description="Disordered" evidence="1">
    <location>
        <begin position="338"/>
        <end position="436"/>
    </location>
</feature>
<feature type="compositionally biased region" description="Gly residues" evidence="1">
    <location>
        <begin position="947"/>
        <end position="978"/>
    </location>
</feature>
<feature type="region of interest" description="Disordered" evidence="1">
    <location>
        <begin position="576"/>
        <end position="596"/>
    </location>
</feature>
<evidence type="ECO:0000313" key="4">
    <source>
        <dbReference type="Proteomes" id="UP001497623"/>
    </source>
</evidence>
<proteinExistence type="predicted"/>
<accession>A0AAV2S8C5</accession>
<feature type="compositionally biased region" description="Polar residues" evidence="1">
    <location>
        <begin position="338"/>
        <end position="349"/>
    </location>
</feature>
<feature type="compositionally biased region" description="Polar residues" evidence="1">
    <location>
        <begin position="363"/>
        <end position="373"/>
    </location>
</feature>
<feature type="chain" id="PRO_5043495005" evidence="2">
    <location>
        <begin position="23"/>
        <end position="978"/>
    </location>
</feature>
<evidence type="ECO:0000256" key="1">
    <source>
        <dbReference type="SAM" id="MobiDB-lite"/>
    </source>
</evidence>
<feature type="compositionally biased region" description="Low complexity" evidence="1">
    <location>
        <begin position="578"/>
        <end position="594"/>
    </location>
</feature>
<dbReference type="Proteomes" id="UP001497623">
    <property type="component" value="Unassembled WGS sequence"/>
</dbReference>
<evidence type="ECO:0000313" key="3">
    <source>
        <dbReference type="EMBL" id="CAL4174161.1"/>
    </source>
</evidence>
<gene>
    <name evidence="3" type="ORF">MNOR_LOCUS34475</name>
</gene>
<dbReference type="EMBL" id="CAXKWB010053237">
    <property type="protein sequence ID" value="CAL4174161.1"/>
    <property type="molecule type" value="Genomic_DNA"/>
</dbReference>
<feature type="region of interest" description="Disordered" evidence="1">
    <location>
        <begin position="939"/>
        <end position="978"/>
    </location>
</feature>
<name>A0AAV2S8C5_MEGNR</name>
<reference evidence="3 4" key="1">
    <citation type="submission" date="2024-05" db="EMBL/GenBank/DDBJ databases">
        <authorList>
            <person name="Wallberg A."/>
        </authorList>
    </citation>
    <scope>NUCLEOTIDE SEQUENCE [LARGE SCALE GENOMIC DNA]</scope>
</reference>
<feature type="signal peptide" evidence="2">
    <location>
        <begin position="1"/>
        <end position="22"/>
    </location>
</feature>
<dbReference type="AlphaFoldDB" id="A0AAV2S8C5"/>
<keyword evidence="4" id="KW-1185">Reference proteome</keyword>